<protein>
    <submittedName>
        <fullName evidence="1">Uncharacterized protein</fullName>
    </submittedName>
</protein>
<dbReference type="AlphaFoldDB" id="A0AAE9K9I6"/>
<dbReference type="RefSeq" id="WP_243807353.1">
    <property type="nucleotide sequence ID" value="NZ_CP091953.1"/>
</dbReference>
<dbReference type="EMBL" id="CP091957">
    <property type="protein sequence ID" value="UOG57104.1"/>
    <property type="molecule type" value="Genomic_DNA"/>
</dbReference>
<dbReference type="Proteomes" id="UP000829829">
    <property type="component" value="Chromosome 1"/>
</dbReference>
<evidence type="ECO:0000313" key="1">
    <source>
        <dbReference type="EMBL" id="UOG57104.1"/>
    </source>
</evidence>
<gene>
    <name evidence="1" type="ORF">MAL03_02560</name>
</gene>
<name>A0AAE9K9I6_9LEPT</name>
<proteinExistence type="predicted"/>
<evidence type="ECO:0000313" key="2">
    <source>
        <dbReference type="Proteomes" id="UP000829829"/>
    </source>
</evidence>
<reference evidence="1" key="1">
    <citation type="submission" date="2022-02" db="EMBL/GenBank/DDBJ databases">
        <title>The genetically variable rfb locus in Leptospira is a mobile cassette and a molecular signature of serovar identity.</title>
        <authorList>
            <person name="Nieves C."/>
            <person name="Vincent A.T."/>
            <person name="Zarantonelli L."/>
            <person name="Picardeau M."/>
            <person name="Veyrier F.J."/>
            <person name="Buschiazzo A."/>
        </authorList>
    </citation>
    <scope>NUCLEOTIDE SEQUENCE</scope>
    <source>
        <strain evidence="1">IP1512017</strain>
    </source>
</reference>
<sequence>MLRSIVSSIEFIIRPNFLTSNSRYLVNYEYINILKSQITKCNLICRNYCSLLKISKE</sequence>
<dbReference type="AntiFam" id="ANF00056">
    <property type="entry name" value="Translation of DNA repeat"/>
</dbReference>
<accession>A0AAE9K9I6</accession>
<organism evidence="1 2">
    <name type="scientific">Leptospira noguchii</name>
    <dbReference type="NCBI Taxonomy" id="28182"/>
    <lineage>
        <taxon>Bacteria</taxon>
        <taxon>Pseudomonadati</taxon>
        <taxon>Spirochaetota</taxon>
        <taxon>Spirochaetia</taxon>
        <taxon>Leptospirales</taxon>
        <taxon>Leptospiraceae</taxon>
        <taxon>Leptospira</taxon>
    </lineage>
</organism>